<evidence type="ECO:0000313" key="2">
    <source>
        <dbReference type="WBParaSite" id="GPUH_0001465201-mRNA-1"/>
    </source>
</evidence>
<feature type="region of interest" description="Disordered" evidence="1">
    <location>
        <begin position="319"/>
        <end position="342"/>
    </location>
</feature>
<dbReference type="WBParaSite" id="GPUH_0001465201-mRNA-1">
    <property type="protein sequence ID" value="GPUH_0001465201-mRNA-1"/>
    <property type="gene ID" value="GPUH_0001465201"/>
</dbReference>
<organism evidence="2">
    <name type="scientific">Gongylonema pulchrum</name>
    <dbReference type="NCBI Taxonomy" id="637853"/>
    <lineage>
        <taxon>Eukaryota</taxon>
        <taxon>Metazoa</taxon>
        <taxon>Ecdysozoa</taxon>
        <taxon>Nematoda</taxon>
        <taxon>Chromadorea</taxon>
        <taxon>Rhabditida</taxon>
        <taxon>Spirurina</taxon>
        <taxon>Spiruromorpha</taxon>
        <taxon>Spiruroidea</taxon>
        <taxon>Gongylonematidae</taxon>
        <taxon>Gongylonema</taxon>
    </lineage>
</organism>
<dbReference type="AlphaFoldDB" id="A0A183E0Z2"/>
<reference evidence="2" key="1">
    <citation type="submission" date="2016-06" db="UniProtKB">
        <authorList>
            <consortium name="WormBaseParasite"/>
        </authorList>
    </citation>
    <scope>IDENTIFICATION</scope>
</reference>
<name>A0A183E0Z2_9BILA</name>
<proteinExistence type="predicted"/>
<feature type="compositionally biased region" description="Basic and acidic residues" evidence="1">
    <location>
        <begin position="331"/>
        <end position="342"/>
    </location>
</feature>
<sequence length="352" mass="39928">LNVEETIMGKNRECTAAVCRSGVTLGRVVDTFLPDAVAKIPFQKVDELAEAITLWDSDKKLEIKETISRKDPYNIPVVAEKKGWRKAIAALTHWQQAMKESFGMPMYFGYRGIFAQRDPLFEATEKVRAGVNRSRGATKARVAIFGGARACTLSKVLVESEHVVVKTTGEQQRFSNWSELRNSHWEMGPFTEIGFFLLDVDAEEQDVEEIVAALQKRPDVQAVIMAPPFVKGYEQTSQKMKEWFMAMKGKYADHSWIFAGWQDGSEEIDLIHTDPAAQNSVAAIPEREPTVRTMQRKRGLDTVAKTTQQRTHPYRAEIRRARSPSFKRRRAGEAKSNPEPRSKLICDLFHPL</sequence>
<feature type="compositionally biased region" description="Basic residues" evidence="1">
    <location>
        <begin position="321"/>
        <end position="330"/>
    </location>
</feature>
<evidence type="ECO:0000256" key="1">
    <source>
        <dbReference type="SAM" id="MobiDB-lite"/>
    </source>
</evidence>
<accession>A0A183E0Z2</accession>
<protein>
    <submittedName>
        <fullName evidence="2">NAD(P)-bd_dom domain-containing protein</fullName>
    </submittedName>
</protein>